<comment type="caution">
    <text evidence="26">The sequence shown here is derived from an EMBL/GenBank/DDBJ whole genome shotgun (WGS) entry which is preliminary data.</text>
</comment>
<dbReference type="EMBL" id="LVLJ01002001">
    <property type="protein sequence ID" value="OAE27038.1"/>
    <property type="molecule type" value="Genomic_DNA"/>
</dbReference>
<evidence type="ECO:0000256" key="13">
    <source>
        <dbReference type="ARBA" id="ARBA00022741"/>
    </source>
</evidence>
<dbReference type="AlphaFoldDB" id="A0A176W1U4"/>
<dbReference type="PROSITE" id="PS00107">
    <property type="entry name" value="PROTEIN_KINASE_ATP"/>
    <property type="match status" value="1"/>
</dbReference>
<dbReference type="CDD" id="cd14066">
    <property type="entry name" value="STKc_IRAK"/>
    <property type="match status" value="1"/>
</dbReference>
<keyword evidence="27" id="KW-1185">Reference proteome</keyword>
<dbReference type="GO" id="GO:0009414">
    <property type="term" value="P:response to water deprivation"/>
    <property type="evidence" value="ECO:0007669"/>
    <property type="project" value="UniProtKB-ARBA"/>
</dbReference>
<keyword evidence="13 22" id="KW-0547">Nucleotide-binding</keyword>
<organism evidence="26 27">
    <name type="scientific">Marchantia polymorpha subsp. ruderalis</name>
    <dbReference type="NCBI Taxonomy" id="1480154"/>
    <lineage>
        <taxon>Eukaryota</taxon>
        <taxon>Viridiplantae</taxon>
        <taxon>Streptophyta</taxon>
        <taxon>Embryophyta</taxon>
        <taxon>Marchantiophyta</taxon>
        <taxon>Marchantiopsida</taxon>
        <taxon>Marchantiidae</taxon>
        <taxon>Marchantiales</taxon>
        <taxon>Marchantiaceae</taxon>
        <taxon>Marchantia</taxon>
    </lineage>
</organism>
<evidence type="ECO:0000256" key="16">
    <source>
        <dbReference type="ARBA" id="ARBA00022989"/>
    </source>
</evidence>
<evidence type="ECO:0000256" key="1">
    <source>
        <dbReference type="ARBA" id="ARBA00004251"/>
    </source>
</evidence>
<evidence type="ECO:0000256" key="17">
    <source>
        <dbReference type="ARBA" id="ARBA00023136"/>
    </source>
</evidence>
<dbReference type="Pfam" id="PF08263">
    <property type="entry name" value="LRRNT_2"/>
    <property type="match status" value="1"/>
</dbReference>
<keyword evidence="4" id="KW-0217">Developmental protein</keyword>
<sequence>MTCATNRVVGETRTVRLGSTATQKSSACCLVYLVFLVTLLDLGLALSSDGLHLLSFKRGITLDTCNVLADWNETHSHPCNWRGVTCDANSLRVVSLNIDGRQAGLVERNGASSGPDLTEVEATASSVVNGSVLSSPLVSSRDGSGPPNSSLRQVLSTPGEAGNSVRCPLSGTLSPEIGNLSELRTLSIIYNKITGEVPRELAKLEFLHTLDLQSNSLNGRLPRELGQLRELRVLNLNNNVLKGHIPRELTFCRKLRSLSLAGNELTGTVPPSLGSLQQLEWLGLSSNQLAGTIPSELTPLRCKLIFLDLSRNGFTGSIPSELGNCGRLRWLSLNSNSLSGSIPPELGRLSSLKYLQVAVNQLSGHIPPQLARCQRLEVLVLSGQSASRSSRKDAPGSWTRRSVRLGSGENNRFEGRLPEGLIFLPVMRVLWAPRAGLLGTFPRVWGACSNLEILNLAQNAFTGEVHEGLSRCKKLIYLDVSSNQLSGSFPPRVSGRCMVVFNVSRNMFSGRLPGLSSLECAKPMPVKDFYNHITWSLLLRHTLNREALSCTHHRCTLLWATHNYSPTSCKTDVVHDWSFNQFAGTIPLSLLGTGISECVSTYSLSMAGNQLTGTISPHLFDVCDKVRGFAVDFSVNKLTGLLPSAVLGKCASLVEFLAAGNDFTGELSAEFGELKNLARLDLSNNHLQGNLPSNLGKMESLKVLLLAQNELCGSLPTSLGHARSLQVLDLSHNAFSGTLPEELSSLRQLQKLYLNHNRFDGLIPAGLCSLSSLVEVNLSCNTFSGSVTWLRNMDSVTFTRRVGGNPMIQGCEVTSELSRRLLQSTMNNYLGGVPPDSVSQMPPGFFEVQNRRLSSILIAAITSGCAIALVLLVLGILFQCTRQRSPTSHCPTPGRKEVVTFMTIHCQMTYESVVRATGNFSIDNLIGNGGFGATYKAELRPGFLVAVKRLAIGRFQGVQQFDTEIRTLGRIRHPNLVTLIGYHASQDEMFLIYNYFPQGNLETLIHSERGDMDWHTRHSIALRIAEALAYLHDECVPRVLHRDIKPSNILLDDNLNAHLSDFGLARLLGTSETHATTDVAGTFGYVAPEYAMTCRVTDKADVYSYGVVLLELLSNKRALGDPSFFEFGDSFNIVSWACLLIRQERAHEVFTVGLWEQGPEDTLLETLKLAVLCTVDSLSIRPSMKQVVNGNSPRGQPGRRIDIVLENSLFVLDLLNVTFEDASSFF</sequence>
<comment type="catalytic activity">
    <reaction evidence="20">
        <text>L-threonyl-[protein] + ATP = O-phospho-L-threonyl-[protein] + ADP + H(+)</text>
        <dbReference type="Rhea" id="RHEA:46608"/>
        <dbReference type="Rhea" id="RHEA-COMP:11060"/>
        <dbReference type="Rhea" id="RHEA-COMP:11605"/>
        <dbReference type="ChEBI" id="CHEBI:15378"/>
        <dbReference type="ChEBI" id="CHEBI:30013"/>
        <dbReference type="ChEBI" id="CHEBI:30616"/>
        <dbReference type="ChEBI" id="CHEBI:61977"/>
        <dbReference type="ChEBI" id="CHEBI:456216"/>
        <dbReference type="EC" id="2.7.11.1"/>
    </reaction>
</comment>
<dbReference type="InterPro" id="IPR013210">
    <property type="entry name" value="LRR_N_plant-typ"/>
</dbReference>
<dbReference type="SUPFAM" id="SSF52058">
    <property type="entry name" value="L domain-like"/>
    <property type="match status" value="1"/>
</dbReference>
<feature type="transmembrane region" description="Helical" evidence="24">
    <location>
        <begin position="30"/>
        <end position="48"/>
    </location>
</feature>
<keyword evidence="7" id="KW-0597">Phosphoprotein</keyword>
<name>A0A176W1U4_MARPO</name>
<dbReference type="PROSITE" id="PS50011">
    <property type="entry name" value="PROTEIN_KINASE_DOM"/>
    <property type="match status" value="1"/>
</dbReference>
<comment type="similarity">
    <text evidence="2">Belongs to the protein kinase superfamily. Ser/Thr protein kinase family.</text>
</comment>
<dbReference type="InterPro" id="IPR000719">
    <property type="entry name" value="Prot_kinase_dom"/>
</dbReference>
<evidence type="ECO:0000256" key="3">
    <source>
        <dbReference type="ARBA" id="ARBA00012513"/>
    </source>
</evidence>
<dbReference type="InterPro" id="IPR008271">
    <property type="entry name" value="Ser/Thr_kinase_AS"/>
</dbReference>
<keyword evidence="12" id="KW-0677">Repeat</keyword>
<keyword evidence="14" id="KW-0418">Kinase</keyword>
<evidence type="ECO:0000256" key="12">
    <source>
        <dbReference type="ARBA" id="ARBA00022737"/>
    </source>
</evidence>
<dbReference type="Pfam" id="PF13855">
    <property type="entry name" value="LRR_8"/>
    <property type="match status" value="1"/>
</dbReference>
<evidence type="ECO:0000256" key="6">
    <source>
        <dbReference type="ARBA" id="ARBA00022527"/>
    </source>
</evidence>
<evidence type="ECO:0000256" key="19">
    <source>
        <dbReference type="ARBA" id="ARBA00023180"/>
    </source>
</evidence>
<dbReference type="GO" id="GO:0004674">
    <property type="term" value="F:protein serine/threonine kinase activity"/>
    <property type="evidence" value="ECO:0007669"/>
    <property type="project" value="UniProtKB-KW"/>
</dbReference>
<evidence type="ECO:0000313" key="26">
    <source>
        <dbReference type="EMBL" id="OAE27038.1"/>
    </source>
</evidence>
<keyword evidence="15 22" id="KW-0067">ATP-binding</keyword>
<dbReference type="Proteomes" id="UP000077202">
    <property type="component" value="Unassembled WGS sequence"/>
</dbReference>
<feature type="region of interest" description="Disordered" evidence="23">
    <location>
        <begin position="136"/>
        <end position="167"/>
    </location>
</feature>
<feature type="compositionally biased region" description="Polar residues" evidence="23">
    <location>
        <begin position="136"/>
        <end position="156"/>
    </location>
</feature>
<dbReference type="PROSITE" id="PS00108">
    <property type="entry name" value="PROTEIN_KINASE_ST"/>
    <property type="match status" value="1"/>
</dbReference>
<dbReference type="FunFam" id="3.30.200.20:FF:000260">
    <property type="entry name" value="LRR receptor-like serine/threonine-protein kinase RPK2"/>
    <property type="match status" value="1"/>
</dbReference>
<evidence type="ECO:0000256" key="24">
    <source>
        <dbReference type="SAM" id="Phobius"/>
    </source>
</evidence>
<dbReference type="FunFam" id="3.80.10.10:FF:000095">
    <property type="entry name" value="LRR receptor-like serine/threonine-protein kinase GSO1"/>
    <property type="match status" value="2"/>
</dbReference>
<evidence type="ECO:0000256" key="7">
    <source>
        <dbReference type="ARBA" id="ARBA00022553"/>
    </source>
</evidence>
<dbReference type="Gene3D" id="3.30.200.20">
    <property type="entry name" value="Phosphorylase Kinase, domain 1"/>
    <property type="match status" value="1"/>
</dbReference>
<evidence type="ECO:0000256" key="15">
    <source>
        <dbReference type="ARBA" id="ARBA00022840"/>
    </source>
</evidence>
<feature type="binding site" evidence="22">
    <location>
        <position position="948"/>
    </location>
    <ligand>
        <name>ATP</name>
        <dbReference type="ChEBI" id="CHEBI:30616"/>
    </ligand>
</feature>
<evidence type="ECO:0000256" key="5">
    <source>
        <dbReference type="ARBA" id="ARBA00022475"/>
    </source>
</evidence>
<keyword evidence="11" id="KW-0732">Signal</keyword>
<gene>
    <name evidence="26" type="ORF">AXG93_1774s1480</name>
</gene>
<dbReference type="SMART" id="SM00369">
    <property type="entry name" value="LRR_TYP"/>
    <property type="match status" value="5"/>
</dbReference>
<keyword evidence="6" id="KW-0723">Serine/threonine-protein kinase</keyword>
<keyword evidence="10 24" id="KW-0812">Transmembrane</keyword>
<keyword evidence="16 24" id="KW-1133">Transmembrane helix</keyword>
<keyword evidence="19" id="KW-0325">Glycoprotein</keyword>
<evidence type="ECO:0000256" key="21">
    <source>
        <dbReference type="ARBA" id="ARBA00048679"/>
    </source>
</evidence>
<evidence type="ECO:0000259" key="25">
    <source>
        <dbReference type="PROSITE" id="PS50011"/>
    </source>
</evidence>
<dbReference type="SMART" id="SM00220">
    <property type="entry name" value="S_TKc"/>
    <property type="match status" value="1"/>
</dbReference>
<feature type="domain" description="Protein kinase" evidence="25">
    <location>
        <begin position="920"/>
        <end position="1195"/>
    </location>
</feature>
<dbReference type="Pfam" id="PF00069">
    <property type="entry name" value="Pkinase"/>
    <property type="match status" value="1"/>
</dbReference>
<comment type="catalytic activity">
    <reaction evidence="21">
        <text>L-seryl-[protein] + ATP = O-phospho-L-seryl-[protein] + ADP + H(+)</text>
        <dbReference type="Rhea" id="RHEA:17989"/>
        <dbReference type="Rhea" id="RHEA-COMP:9863"/>
        <dbReference type="Rhea" id="RHEA-COMP:11604"/>
        <dbReference type="ChEBI" id="CHEBI:15378"/>
        <dbReference type="ChEBI" id="CHEBI:29999"/>
        <dbReference type="ChEBI" id="CHEBI:30616"/>
        <dbReference type="ChEBI" id="CHEBI:83421"/>
        <dbReference type="ChEBI" id="CHEBI:456216"/>
        <dbReference type="EC" id="2.7.11.1"/>
    </reaction>
</comment>
<dbReference type="SUPFAM" id="SSF52047">
    <property type="entry name" value="RNI-like"/>
    <property type="match status" value="1"/>
</dbReference>
<proteinExistence type="inferred from homology"/>
<evidence type="ECO:0000256" key="2">
    <source>
        <dbReference type="ARBA" id="ARBA00008684"/>
    </source>
</evidence>
<dbReference type="GO" id="GO:0005524">
    <property type="term" value="F:ATP binding"/>
    <property type="evidence" value="ECO:0007669"/>
    <property type="project" value="UniProtKB-UniRule"/>
</dbReference>
<dbReference type="InterPro" id="IPR011009">
    <property type="entry name" value="Kinase-like_dom_sf"/>
</dbReference>
<evidence type="ECO:0000256" key="18">
    <source>
        <dbReference type="ARBA" id="ARBA00023170"/>
    </source>
</evidence>
<evidence type="ECO:0000256" key="11">
    <source>
        <dbReference type="ARBA" id="ARBA00022729"/>
    </source>
</evidence>
<evidence type="ECO:0000256" key="4">
    <source>
        <dbReference type="ARBA" id="ARBA00022473"/>
    </source>
</evidence>
<evidence type="ECO:0000256" key="8">
    <source>
        <dbReference type="ARBA" id="ARBA00022614"/>
    </source>
</evidence>
<protein>
    <recommendedName>
        <fullName evidence="3">non-specific serine/threonine protein kinase</fullName>
        <ecNumber evidence="3">2.7.11.1</ecNumber>
    </recommendedName>
</protein>
<dbReference type="InterPro" id="IPR050647">
    <property type="entry name" value="Plant_LRR-RLKs"/>
</dbReference>
<keyword evidence="5" id="KW-1003">Cell membrane</keyword>
<dbReference type="SUPFAM" id="SSF56112">
    <property type="entry name" value="Protein kinase-like (PK-like)"/>
    <property type="match status" value="1"/>
</dbReference>
<dbReference type="PANTHER" id="PTHR48056:SF63">
    <property type="entry name" value="PROTEIN KINASE DOMAIN-CONTAINING PROTEIN"/>
    <property type="match status" value="1"/>
</dbReference>
<keyword evidence="9" id="KW-0808">Transferase</keyword>
<dbReference type="GO" id="GO:0005886">
    <property type="term" value="C:plasma membrane"/>
    <property type="evidence" value="ECO:0007669"/>
    <property type="project" value="UniProtKB-SubCell"/>
</dbReference>
<dbReference type="FunFam" id="1.10.510.10:FF:000192">
    <property type="entry name" value="LRR receptor-like serine/threonine-protein kinase RPK2"/>
    <property type="match status" value="1"/>
</dbReference>
<dbReference type="InterPro" id="IPR032675">
    <property type="entry name" value="LRR_dom_sf"/>
</dbReference>
<evidence type="ECO:0000256" key="9">
    <source>
        <dbReference type="ARBA" id="ARBA00022679"/>
    </source>
</evidence>
<dbReference type="GO" id="GO:0009409">
    <property type="term" value="P:response to cold"/>
    <property type="evidence" value="ECO:0007669"/>
    <property type="project" value="UniProtKB-ARBA"/>
</dbReference>
<dbReference type="Pfam" id="PF00560">
    <property type="entry name" value="LRR_1"/>
    <property type="match status" value="7"/>
</dbReference>
<dbReference type="InterPro" id="IPR017441">
    <property type="entry name" value="Protein_kinase_ATP_BS"/>
</dbReference>
<evidence type="ECO:0000256" key="20">
    <source>
        <dbReference type="ARBA" id="ARBA00047899"/>
    </source>
</evidence>
<keyword evidence="17 24" id="KW-0472">Membrane</keyword>
<dbReference type="GO" id="GO:0009945">
    <property type="term" value="P:radial axis specification"/>
    <property type="evidence" value="ECO:0007669"/>
    <property type="project" value="UniProtKB-ARBA"/>
</dbReference>
<evidence type="ECO:0000256" key="22">
    <source>
        <dbReference type="PROSITE-ProRule" id="PRU10141"/>
    </source>
</evidence>
<keyword evidence="8" id="KW-0433">Leucine-rich repeat</keyword>
<dbReference type="InterPro" id="IPR003591">
    <property type="entry name" value="Leu-rich_rpt_typical-subtyp"/>
</dbReference>
<dbReference type="Gene3D" id="1.10.510.10">
    <property type="entry name" value="Transferase(Phosphotransferase) domain 1"/>
    <property type="match status" value="1"/>
</dbReference>
<reference evidence="26" key="1">
    <citation type="submission" date="2016-03" db="EMBL/GenBank/DDBJ databases">
        <title>Mechanisms controlling the formation of the plant cell surface in tip-growing cells are functionally conserved among land plants.</title>
        <authorList>
            <person name="Honkanen S."/>
            <person name="Jones V.A."/>
            <person name="Morieri G."/>
            <person name="Champion C."/>
            <person name="Hetherington A.J."/>
            <person name="Kelly S."/>
            <person name="Saint-Marcoux D."/>
            <person name="Proust H."/>
            <person name="Prescott H."/>
            <person name="Dolan L."/>
        </authorList>
    </citation>
    <scope>NUCLEOTIDE SEQUENCE [LARGE SCALE GENOMIC DNA]</scope>
    <source>
        <tissue evidence="26">Whole gametophyte</tissue>
    </source>
</reference>
<dbReference type="EC" id="2.7.11.1" evidence="3"/>
<comment type="subcellular location">
    <subcellularLocation>
        <location evidence="1">Cell membrane</location>
        <topology evidence="1">Single-pass type I membrane protein</topology>
    </subcellularLocation>
</comment>
<evidence type="ECO:0000313" key="27">
    <source>
        <dbReference type="Proteomes" id="UP000077202"/>
    </source>
</evidence>
<dbReference type="InterPro" id="IPR001611">
    <property type="entry name" value="Leu-rich_rpt"/>
</dbReference>
<feature type="transmembrane region" description="Helical" evidence="24">
    <location>
        <begin position="856"/>
        <end position="878"/>
    </location>
</feature>
<dbReference type="Gene3D" id="3.80.10.10">
    <property type="entry name" value="Ribonuclease Inhibitor"/>
    <property type="match status" value="4"/>
</dbReference>
<evidence type="ECO:0000256" key="23">
    <source>
        <dbReference type="SAM" id="MobiDB-lite"/>
    </source>
</evidence>
<accession>A0A176W1U4</accession>
<evidence type="ECO:0000256" key="14">
    <source>
        <dbReference type="ARBA" id="ARBA00022777"/>
    </source>
</evidence>
<evidence type="ECO:0000256" key="10">
    <source>
        <dbReference type="ARBA" id="ARBA00022692"/>
    </source>
</evidence>
<dbReference type="PANTHER" id="PTHR48056">
    <property type="entry name" value="LRR RECEPTOR-LIKE SERINE/THREONINE-PROTEIN KINASE-RELATED"/>
    <property type="match status" value="1"/>
</dbReference>
<keyword evidence="18" id="KW-0675">Receptor</keyword>